<evidence type="ECO:0000313" key="1">
    <source>
        <dbReference type="EMBL" id="CAG7883750.1"/>
    </source>
</evidence>
<name>A0A8D9LRB3_BRACM</name>
<dbReference type="Gramene" id="A03p50930.2_BraZ1">
    <property type="protein sequence ID" value="A03p50930.2_BraZ1.CDS"/>
    <property type="gene ID" value="A03g50930.2_BraZ1"/>
</dbReference>
<dbReference type="EMBL" id="LS974619">
    <property type="protein sequence ID" value="CAG7883750.1"/>
    <property type="molecule type" value="Genomic_DNA"/>
</dbReference>
<gene>
    <name evidence="1" type="ORF">BRAPAZ1V2_A03P50930.2</name>
</gene>
<proteinExistence type="predicted"/>
<protein>
    <submittedName>
        <fullName evidence="1">Uncharacterized protein</fullName>
    </submittedName>
</protein>
<dbReference type="AlphaFoldDB" id="A0A8D9LRB3"/>
<accession>A0A8D9LRB3</accession>
<dbReference type="Proteomes" id="UP000694005">
    <property type="component" value="Chromosome A03"/>
</dbReference>
<organism evidence="1 2">
    <name type="scientific">Brassica campestris</name>
    <name type="common">Field mustard</name>
    <dbReference type="NCBI Taxonomy" id="3711"/>
    <lineage>
        <taxon>Eukaryota</taxon>
        <taxon>Viridiplantae</taxon>
        <taxon>Streptophyta</taxon>
        <taxon>Embryophyta</taxon>
        <taxon>Tracheophyta</taxon>
        <taxon>Spermatophyta</taxon>
        <taxon>Magnoliopsida</taxon>
        <taxon>eudicotyledons</taxon>
        <taxon>Gunneridae</taxon>
        <taxon>Pentapetalae</taxon>
        <taxon>rosids</taxon>
        <taxon>malvids</taxon>
        <taxon>Brassicales</taxon>
        <taxon>Brassicaceae</taxon>
        <taxon>Brassiceae</taxon>
        <taxon>Brassica</taxon>
    </lineage>
</organism>
<sequence>MTKGNIIAVVIHVGKEMVEEFSLGKNRIGIEIDIARLSPSFSRRSKGRFCSHRHISFVTVLPSTNLLPNRLLSTDLLPRHFSVVLTTDLSAHLLLSQFSLRFSRRISQPKQALHSKIA</sequence>
<evidence type="ECO:0000313" key="2">
    <source>
        <dbReference type="Proteomes" id="UP000694005"/>
    </source>
</evidence>
<reference evidence="1 2" key="1">
    <citation type="submission" date="2021-07" db="EMBL/GenBank/DDBJ databases">
        <authorList>
            <consortium name="Genoscope - CEA"/>
            <person name="William W."/>
        </authorList>
    </citation>
    <scope>NUCLEOTIDE SEQUENCE [LARGE SCALE GENOMIC DNA]</scope>
</reference>